<keyword evidence="4" id="KW-1185">Reference proteome</keyword>
<protein>
    <recommendedName>
        <fullName evidence="2">DYW domain-containing protein</fullName>
    </recommendedName>
</protein>
<name>A0AAD6QVM6_9ROSI</name>
<dbReference type="Proteomes" id="UP001164929">
    <property type="component" value="Chromosome 5"/>
</dbReference>
<organism evidence="3 4">
    <name type="scientific">Populus alba x Populus x berolinensis</name>
    <dbReference type="NCBI Taxonomy" id="444605"/>
    <lineage>
        <taxon>Eukaryota</taxon>
        <taxon>Viridiplantae</taxon>
        <taxon>Streptophyta</taxon>
        <taxon>Embryophyta</taxon>
        <taxon>Tracheophyta</taxon>
        <taxon>Spermatophyta</taxon>
        <taxon>Magnoliopsida</taxon>
        <taxon>eudicotyledons</taxon>
        <taxon>Gunneridae</taxon>
        <taxon>Pentapetalae</taxon>
        <taxon>rosids</taxon>
        <taxon>fabids</taxon>
        <taxon>Malpighiales</taxon>
        <taxon>Salicaceae</taxon>
        <taxon>Saliceae</taxon>
        <taxon>Populus</taxon>
    </lineage>
</organism>
<evidence type="ECO:0000313" key="3">
    <source>
        <dbReference type="EMBL" id="KAJ6997446.1"/>
    </source>
</evidence>
<dbReference type="Pfam" id="PF14432">
    <property type="entry name" value="DYW_deaminase"/>
    <property type="match status" value="1"/>
</dbReference>
<evidence type="ECO:0000313" key="4">
    <source>
        <dbReference type="Proteomes" id="UP001164929"/>
    </source>
</evidence>
<dbReference type="AlphaFoldDB" id="A0AAD6QVM6"/>
<dbReference type="GO" id="GO:0008270">
    <property type="term" value="F:zinc ion binding"/>
    <property type="evidence" value="ECO:0007669"/>
    <property type="project" value="InterPro"/>
</dbReference>
<dbReference type="InterPro" id="IPR032867">
    <property type="entry name" value="DYW_dom"/>
</dbReference>
<sequence>MSLGEAPKEQPLGVHSEKLANAFGLESTKPENNLRVCVDCHGVTKLISKITRRKIVMRDRNRFYDVVNGSCSCGESTVGKLCT</sequence>
<feature type="domain" description="DYW" evidence="2">
    <location>
        <begin position="5"/>
        <end position="75"/>
    </location>
</feature>
<comment type="caution">
    <text evidence="3">The sequence shown here is derived from an EMBL/GenBank/DDBJ whole genome shotgun (WGS) entry which is preliminary data.</text>
</comment>
<dbReference type="EMBL" id="JAQIZT010000005">
    <property type="protein sequence ID" value="KAJ6997446.1"/>
    <property type="molecule type" value="Genomic_DNA"/>
</dbReference>
<gene>
    <name evidence="3" type="ORF">NC653_013879</name>
</gene>
<accession>A0AAD6QVM6</accession>
<reference evidence="3" key="1">
    <citation type="journal article" date="2023" name="Mol. Ecol. Resour.">
        <title>Chromosome-level genome assembly of a triploid poplar Populus alba 'Berolinensis'.</title>
        <authorList>
            <person name="Chen S."/>
            <person name="Yu Y."/>
            <person name="Wang X."/>
            <person name="Wang S."/>
            <person name="Zhang T."/>
            <person name="Zhou Y."/>
            <person name="He R."/>
            <person name="Meng N."/>
            <person name="Wang Y."/>
            <person name="Liu W."/>
            <person name="Liu Z."/>
            <person name="Liu J."/>
            <person name="Guo Q."/>
            <person name="Huang H."/>
            <person name="Sederoff R.R."/>
            <person name="Wang G."/>
            <person name="Qu G."/>
            <person name="Chen S."/>
        </authorList>
    </citation>
    <scope>NUCLEOTIDE SEQUENCE</scope>
    <source>
        <strain evidence="3">SC-2020</strain>
    </source>
</reference>
<proteinExistence type="inferred from homology"/>
<comment type="similarity">
    <text evidence="1">Belongs to the PPR family. PCMP-H subfamily.</text>
</comment>
<evidence type="ECO:0000256" key="1">
    <source>
        <dbReference type="ARBA" id="ARBA00006643"/>
    </source>
</evidence>
<evidence type="ECO:0000259" key="2">
    <source>
        <dbReference type="Pfam" id="PF14432"/>
    </source>
</evidence>